<evidence type="ECO:0000313" key="34">
    <source>
        <dbReference type="EMBL" id="EAY06200.1"/>
    </source>
</evidence>
<dbReference type="EMBL" id="DS113746">
    <property type="protein sequence ID" value="EAX96716.1"/>
    <property type="molecule type" value="Genomic_DNA"/>
</dbReference>
<dbReference type="EMBL" id="DS117534">
    <property type="protein sequence ID" value="EAX81499.1"/>
    <property type="molecule type" value="Genomic_DNA"/>
</dbReference>
<dbReference type="EMBL" id="DS151519">
    <property type="protein sequence ID" value="EAX64490.1"/>
    <property type="molecule type" value="Genomic_DNA"/>
</dbReference>
<dbReference type="RefSeq" id="XP_001309646.1">
    <property type="nucleotide sequence ID" value="XM_001309645.1"/>
</dbReference>
<evidence type="ECO:0000313" key="25">
    <source>
        <dbReference type="EMBL" id="EAX84915.1"/>
    </source>
</evidence>
<dbReference type="VEuPathDB" id="TrichDB:TVAGG3_0978000"/>
<dbReference type="VEuPathDB" id="TrichDB:TVAGG3_0478700"/>
<keyword evidence="39" id="KW-1185">Reference proteome</keyword>
<dbReference type="RefSeq" id="XP_001307223.1">
    <property type="nucleotide sequence ID" value="XM_001307222.1"/>
</dbReference>
<protein>
    <submittedName>
        <fullName evidence="38">Uncharacterized protein</fullName>
    </submittedName>
</protein>
<dbReference type="EMBL" id="DS113179">
    <property type="protein sequence ID" value="EAY23314.1"/>
    <property type="molecule type" value="Genomic_DNA"/>
</dbReference>
<dbReference type="EMBL" id="DS113368">
    <property type="protein sequence ID" value="EAY08912.1"/>
    <property type="molecule type" value="Genomic_DNA"/>
</dbReference>
<dbReference type="VEuPathDB" id="TrichDB:TVAGG3_0398980"/>
<dbReference type="EMBL" id="DS116506">
    <property type="protein sequence ID" value="EAX82672.1"/>
    <property type="molecule type" value="Genomic_DNA"/>
</dbReference>
<dbReference type="EMBL" id="DS119229">
    <property type="protein sequence ID" value="EAX80061.1"/>
    <property type="molecule type" value="Genomic_DNA"/>
</dbReference>
<dbReference type="KEGG" id="tva:4728639"/>
<evidence type="ECO:0000313" key="20">
    <source>
        <dbReference type="EMBL" id="EAX82672.1"/>
    </source>
</evidence>
<dbReference type="EMBL" id="DS113429">
    <property type="protein sequence ID" value="EAY06200.1"/>
    <property type="molecule type" value="Genomic_DNA"/>
</dbReference>
<dbReference type="EMBL" id="DS146768">
    <property type="protein sequence ID" value="EAX66189.1"/>
    <property type="molecule type" value="Genomic_DNA"/>
</dbReference>
<evidence type="ECO:0000313" key="13">
    <source>
        <dbReference type="EMBL" id="EAX78670.1"/>
    </source>
</evidence>
<dbReference type="EMBL" id="DS114238">
    <property type="protein sequence ID" value="EAX89069.1"/>
    <property type="molecule type" value="Genomic_DNA"/>
</dbReference>
<dbReference type="EMBL" id="DS113843">
    <property type="protein sequence ID" value="EAX94681.1"/>
    <property type="molecule type" value="Genomic_DNA"/>
</dbReference>
<dbReference type="EMBL" id="DS113194">
    <property type="protein sequence ID" value="EAY20931.1"/>
    <property type="molecule type" value="Genomic_DNA"/>
</dbReference>
<dbReference type="VEuPathDB" id="TrichDB:TVAGG3_1003690"/>
<dbReference type="VEuPathDB" id="TrichDB:TVAGG3_0572300"/>
<dbReference type="EMBL" id="DS115147">
    <property type="protein sequence ID" value="EAX84915.1"/>
    <property type="molecule type" value="Genomic_DNA"/>
</dbReference>
<dbReference type="VEuPathDB" id="TrichDB:TVAGG3_0173650"/>
<evidence type="ECO:0000313" key="7">
    <source>
        <dbReference type="EMBL" id="EAX68760.1"/>
    </source>
</evidence>
<name>A2D8R5_TRIV3</name>
<accession>A2D8R5</accession>
<dbReference type="KEGG" id="tva:4742552"/>
<dbReference type="VEuPathDB" id="TrichDB:TVAGG3_0086700"/>
<dbReference type="EMBL" id="DS134508">
    <property type="protein sequence ID" value="EAX71251.1"/>
    <property type="molecule type" value="Genomic_DNA"/>
</dbReference>
<evidence type="ECO:0000313" key="21">
    <source>
        <dbReference type="EMBL" id="EAX82828.1"/>
    </source>
</evidence>
<dbReference type="VEuPathDB" id="TrichDB:TVAGG3_0917520"/>
<dbReference type="VEuPathDB" id="TrichDB:TVAGG3_0391700"/>
<dbReference type="EMBL" id="DS143235">
    <property type="protein sequence ID" value="EAX67546.1"/>
    <property type="molecule type" value="Genomic_DNA"/>
</dbReference>
<evidence type="ECO:0000313" key="30">
    <source>
        <dbReference type="EMBL" id="EAX94681.1"/>
    </source>
</evidence>
<evidence type="ECO:0000313" key="10">
    <source>
        <dbReference type="EMBL" id="EAX71251.1"/>
    </source>
</evidence>
<dbReference type="VEuPathDB" id="TrichDB:TVAGG3_0263330"/>
<evidence type="ECO:0000313" key="3">
    <source>
        <dbReference type="EMBL" id="EAX64490.1"/>
    </source>
</evidence>
<dbReference type="EMBL" id="DS113719">
    <property type="protein sequence ID" value="EAX97343.1"/>
    <property type="molecule type" value="Genomic_DNA"/>
</dbReference>
<dbReference type="RefSeq" id="XP_001307611.1">
    <property type="nucleotide sequence ID" value="XM_001307610.1"/>
</dbReference>
<evidence type="ECO:0000313" key="12">
    <source>
        <dbReference type="EMBL" id="EAX77962.1"/>
    </source>
</evidence>
<proteinExistence type="predicted"/>
<dbReference type="KEGG" id="tva:4752022"/>
<dbReference type="RefSeq" id="XP_001581917.1">
    <property type="nucleotide sequence ID" value="XM_001581867.1"/>
</dbReference>
<dbReference type="VEuPathDB" id="TrichDB:TVAGG3_0333170"/>
<dbReference type="EMBL" id="DS115908">
    <property type="protein sequence ID" value="EAX83488.1"/>
    <property type="molecule type" value="Genomic_DNA"/>
</dbReference>
<organism evidence="38 39">
    <name type="scientific">Trichomonas vaginalis (strain ATCC PRA-98 / G3)</name>
    <dbReference type="NCBI Taxonomy" id="412133"/>
    <lineage>
        <taxon>Eukaryota</taxon>
        <taxon>Metamonada</taxon>
        <taxon>Parabasalia</taxon>
        <taxon>Trichomonadida</taxon>
        <taxon>Trichomonadidae</taxon>
        <taxon>Trichomonas</taxon>
    </lineage>
</organism>
<dbReference type="RefSeq" id="XP_001301999.1">
    <property type="nucleotide sequence ID" value="XM_001301998.1"/>
</dbReference>
<evidence type="ECO:0000313" key="32">
    <source>
        <dbReference type="EMBL" id="EAX97343.1"/>
    </source>
</evidence>
<dbReference type="KEGG" id="tva:4742382"/>
<evidence type="ECO:0000313" key="19">
    <source>
        <dbReference type="EMBL" id="EAX82238.1"/>
    </source>
</evidence>
<dbReference type="VEuPathDB" id="TrichDB:TVAGG3_0378930"/>
<dbReference type="EMBL" id="DS120141">
    <property type="protein sequence ID" value="EAX79362.1"/>
    <property type="molecule type" value="Genomic_DNA"/>
</dbReference>
<evidence type="ECO:0000313" key="2">
    <source>
        <dbReference type="EMBL" id="EAX64401.1"/>
    </source>
</evidence>
<evidence type="ECO:0000313" key="15">
    <source>
        <dbReference type="EMBL" id="EAX79362.1"/>
    </source>
</evidence>
<dbReference type="VEuPathDB" id="TrichDB:TVAGG3_0566500"/>
<dbReference type="KEGG" id="tva:5466476"/>
<evidence type="ECO:0000313" key="22">
    <source>
        <dbReference type="EMBL" id="EAX82961.1"/>
    </source>
</evidence>
<dbReference type="EMBL" id="DS113185">
    <property type="protein sequence ID" value="EAY22138.1"/>
    <property type="molecule type" value="Genomic_DNA"/>
</dbReference>
<dbReference type="EMBL" id="DS113591">
    <property type="protein sequence ID" value="EAY00723.1"/>
    <property type="molecule type" value="Genomic_DNA"/>
</dbReference>
<dbReference type="EMBL" id="DS137095">
    <property type="protein sequence ID" value="EAX70017.1"/>
    <property type="molecule type" value="Genomic_DNA"/>
</dbReference>
<dbReference type="VEuPathDB" id="TrichDB:TVAGG3_0363630"/>
<dbReference type="VEuPathDB" id="TrichDB:TVAGG3_0433310"/>
<dbReference type="RefSeq" id="XP_001318423.1">
    <property type="nucleotide sequence ID" value="XM_001318388.1"/>
</dbReference>
<evidence type="ECO:0000313" key="37">
    <source>
        <dbReference type="EMBL" id="EAY22138.1"/>
    </source>
</evidence>
<dbReference type="EMBL" id="DS116366">
    <property type="protein sequence ID" value="EAX82828.1"/>
    <property type="molecule type" value="Genomic_DNA"/>
</dbReference>
<dbReference type="EMBL" id="DS117455">
    <property type="protein sequence ID" value="EAX81580.1"/>
    <property type="molecule type" value="Genomic_DNA"/>
</dbReference>
<evidence type="ECO:0000313" key="36">
    <source>
        <dbReference type="EMBL" id="EAY20931.1"/>
    </source>
</evidence>
<reference evidence="38" key="1">
    <citation type="submission" date="2006-10" db="EMBL/GenBank/DDBJ databases">
        <authorList>
            <person name="Amadeo P."/>
            <person name="Zhao Q."/>
            <person name="Wortman J."/>
            <person name="Fraser-Liggett C."/>
            <person name="Carlton J."/>
        </authorList>
    </citation>
    <scope>NUCLEOTIDE SEQUENCE</scope>
    <source>
        <strain evidence="38">G3</strain>
    </source>
</reference>
<dbReference type="VEuPathDB" id="TrichDB:TVAGG3_0747900"/>
<dbReference type="VEuPathDB" id="TrichDB:TVAGG3_0787040"/>
<dbReference type="KEGG" id="tva:4741120"/>
<evidence type="ECO:0000313" key="28">
    <source>
        <dbReference type="EMBL" id="EAX89069.1"/>
    </source>
</evidence>
<gene>
    <name evidence="26" type="ORF">TVAG_005600</name>
    <name evidence="24" type="ORF">TVAG_034550</name>
    <name evidence="19" type="ORF">TVAG_052320</name>
    <name evidence="29" type="ORF">TVAG_057940</name>
    <name evidence="14" type="ORF">TVAG_063990</name>
    <name evidence="31" type="ORF">TVAG_075220</name>
    <name evidence="33" type="ORF">TVAG_085570</name>
    <name evidence="18" type="ORF">TVAG_086560</name>
    <name evidence="37" type="ORF">TVAG_093120</name>
    <name evidence="17" type="ORF">TVAG_108650</name>
    <name evidence="21" type="ORF">TVAG_153950</name>
    <name evidence="20" type="ORF">TVAG_181420</name>
    <name evidence="38" type="ORF">TVAG_186220</name>
    <name evidence="23" type="ORF">TVAG_252120</name>
    <name evidence="15" type="ORF">TVAG_256590</name>
    <name evidence="32" type="ORF">TVAG_293480</name>
    <name evidence="16" type="ORF">TVAG_308750</name>
    <name evidence="22" type="ORF">TVAG_318300</name>
    <name evidence="28" type="ORF">TVAG_323050</name>
    <name evidence="27" type="ORF">TVAG_327720</name>
    <name evidence="12" type="ORF">TVAG_360230</name>
    <name evidence="11" type="ORF">TVAG_376880</name>
    <name evidence="25" type="ORF">TVAG_381630</name>
    <name evidence="7" type="ORF">TVAG_416070</name>
    <name evidence="36" type="ORF">TVAG_437570</name>
    <name evidence="30" type="ORF">TVAG_461350</name>
    <name evidence="35" type="ORF">TVAG_464600</name>
    <name evidence="34" type="ORF">TVAG_470430</name>
    <name evidence="4" type="ORF">TVAG_508920</name>
    <name evidence="6" type="ORF">TVAG_508950</name>
    <name evidence="8" type="ORF">TVAG_531230</name>
    <name evidence="1" type="ORF">TVAG_532690</name>
    <name evidence="2" type="ORF">TVAG_553070</name>
    <name evidence="13" type="ORF">TVAG_556010</name>
    <name evidence="3" type="ORF">TVAG_567760</name>
    <name evidence="9" type="ORF">TVAG_583500</name>
    <name evidence="10" type="ORF">TVAG_585040</name>
    <name evidence="5" type="ORF">TVAG_602310</name>
</gene>
<dbReference type="EMBL" id="DS120472">
    <property type="protein sequence ID" value="EAX79147.1"/>
    <property type="molecule type" value="Genomic_DNA"/>
</dbReference>
<evidence type="ECO:0000313" key="14">
    <source>
        <dbReference type="EMBL" id="EAX79147.1"/>
    </source>
</evidence>
<dbReference type="VEuPathDB" id="TrichDB:TVAGG3_0567520"/>
<dbReference type="VEuPathDB" id="TrichDB:TVAGG3_0638420"/>
<dbReference type="VEuPathDB" id="TrichDB:TVAGG3_0011530"/>
<dbReference type="EMBL" id="DS113866">
    <property type="protein sequence ID" value="EAX94293.1"/>
    <property type="molecule type" value="Genomic_DNA"/>
</dbReference>
<dbReference type="EMBL" id="DS116870">
    <property type="protein sequence ID" value="EAX82238.1"/>
    <property type="molecule type" value="Genomic_DNA"/>
</dbReference>
<dbReference type="VEuPathDB" id="TrichDB:TVAGG3_0471230"/>
<evidence type="ECO:0000313" key="6">
    <source>
        <dbReference type="EMBL" id="EAX67546.1"/>
    </source>
</evidence>
<evidence type="ECO:0000313" key="1">
    <source>
        <dbReference type="EMBL" id="EAX64338.1"/>
    </source>
</evidence>
<dbReference type="VEuPathDB" id="TrichDB:TVAGG3_0383070"/>
<dbReference type="EMBL" id="DS114464">
    <property type="protein sequence ID" value="EAX87375.1"/>
    <property type="molecule type" value="Genomic_DNA"/>
</dbReference>
<evidence type="ECO:0000313" key="33">
    <source>
        <dbReference type="EMBL" id="EAY00723.1"/>
    </source>
</evidence>
<dbReference type="EMBL" id="DS151727">
    <property type="protein sequence ID" value="EAX64401.1"/>
    <property type="molecule type" value="Genomic_DNA"/>
</dbReference>
<evidence type="ECO:0000313" key="4">
    <source>
        <dbReference type="EMBL" id="EAX66146.1"/>
    </source>
</evidence>
<dbReference type="VEuPathDB" id="TrichDB:TVAGG3_0598480"/>
<dbReference type="VEuPathDB" id="TrichDB:TVAGG3_0907540"/>
<dbReference type="VEuPathDB" id="TrichDB:TVAGG3_0250660"/>
<evidence type="ECO:0000313" key="17">
    <source>
        <dbReference type="EMBL" id="EAX81499.1"/>
    </source>
</evidence>
<reference evidence="38" key="2">
    <citation type="journal article" date="2007" name="Science">
        <title>Draft genome sequence of the sexually transmitted pathogen Trichomonas vaginalis.</title>
        <authorList>
            <person name="Carlton J.M."/>
            <person name="Hirt R.P."/>
            <person name="Silva J.C."/>
            <person name="Delcher A.L."/>
            <person name="Schatz M."/>
            <person name="Zhao Q."/>
            <person name="Wortman J.R."/>
            <person name="Bidwell S.L."/>
            <person name="Alsmark U.C.M."/>
            <person name="Besteiro S."/>
            <person name="Sicheritz-Ponten T."/>
            <person name="Noel C.J."/>
            <person name="Dacks J.B."/>
            <person name="Foster P.G."/>
            <person name="Simillion C."/>
            <person name="Van de Peer Y."/>
            <person name="Miranda-Saavedra D."/>
            <person name="Barton G.J."/>
            <person name="Westrop G.D."/>
            <person name="Mueller S."/>
            <person name="Dessi D."/>
            <person name="Fiori P.L."/>
            <person name="Ren Q."/>
            <person name="Paulsen I."/>
            <person name="Zhang H."/>
            <person name="Bastida-Corcuera F.D."/>
            <person name="Simoes-Barbosa A."/>
            <person name="Brown M.T."/>
            <person name="Hayes R.D."/>
            <person name="Mukherjee M."/>
            <person name="Okumura C.Y."/>
            <person name="Schneider R."/>
            <person name="Smith A.J."/>
            <person name="Vanacova S."/>
            <person name="Villalvazo M."/>
            <person name="Haas B.J."/>
            <person name="Pertea M."/>
            <person name="Feldblyum T.V."/>
            <person name="Utterback T.R."/>
            <person name="Shu C.L."/>
            <person name="Osoegawa K."/>
            <person name="de Jong P.J."/>
            <person name="Hrdy I."/>
            <person name="Horvathova L."/>
            <person name="Zubacova Z."/>
            <person name="Dolezal P."/>
            <person name="Malik S.B."/>
            <person name="Logsdon J.M. Jr."/>
            <person name="Henze K."/>
            <person name="Gupta A."/>
            <person name="Wang C.C."/>
            <person name="Dunne R.L."/>
            <person name="Upcroft J.A."/>
            <person name="Upcroft P."/>
            <person name="White O."/>
            <person name="Salzberg S.L."/>
            <person name="Tang P."/>
            <person name="Chiu C.-H."/>
            <person name="Lee Y.-S."/>
            <person name="Embley T.M."/>
            <person name="Coombs G.H."/>
            <person name="Mottram J.C."/>
            <person name="Tachezy J."/>
            <person name="Fraser-Liggett C.M."/>
            <person name="Johnson P.J."/>
        </authorList>
    </citation>
    <scope>NUCLEOTIDE SEQUENCE [LARGE SCALE GENOMIC DNA]</scope>
    <source>
        <strain evidence="38">G3</strain>
    </source>
</reference>
<evidence type="ECO:0000313" key="11">
    <source>
        <dbReference type="EMBL" id="EAX75732.1"/>
    </source>
</evidence>
<evidence type="ECO:0000313" key="5">
    <source>
        <dbReference type="EMBL" id="EAX66189.1"/>
    </source>
</evidence>
<evidence type="ECO:0000313" key="8">
    <source>
        <dbReference type="EMBL" id="EAX69858.1"/>
    </source>
</evidence>
<evidence type="ECO:0000313" key="35">
    <source>
        <dbReference type="EMBL" id="EAY08912.1"/>
    </source>
</evidence>
<dbReference type="VEuPathDB" id="TrichDB:TVAGG3_1013830"/>
<dbReference type="VEuPathDB" id="TrichDB:TVAGG3_0373360"/>
<evidence type="ECO:0000313" key="27">
    <source>
        <dbReference type="EMBL" id="EAX87375.1"/>
    </source>
</evidence>
<dbReference type="KEGG" id="tva:4754499"/>
<dbReference type="EMBL" id="DS125871">
    <property type="protein sequence ID" value="EAX75732.1"/>
    <property type="molecule type" value="Genomic_DNA"/>
</dbReference>
<dbReference type="VEuPathDB" id="TrichDB:TVAGG3_0829870"/>
<dbReference type="Proteomes" id="UP000001542">
    <property type="component" value="Unassembled WGS sequence"/>
</dbReference>
<evidence type="ECO:0000313" key="9">
    <source>
        <dbReference type="EMBL" id="EAX70017.1"/>
    </source>
</evidence>
<dbReference type="KEGG" id="tva:4755124"/>
<dbReference type="VEuPathDB" id="TrichDB:TVAGG3_0707700"/>
<evidence type="ECO:0000313" key="29">
    <source>
        <dbReference type="EMBL" id="EAX94293.1"/>
    </source>
</evidence>
<dbReference type="EMBL" id="DS115220">
    <property type="protein sequence ID" value="EAX84744.1"/>
    <property type="molecule type" value="Genomic_DNA"/>
</dbReference>
<evidence type="ECO:0000313" key="31">
    <source>
        <dbReference type="EMBL" id="EAX96716.1"/>
    </source>
</evidence>
<dbReference type="VEuPathDB" id="TrichDB:TVAGG3_0196660"/>
<dbReference type="EMBL" id="DS122222">
    <property type="protein sequence ID" value="EAX77962.1"/>
    <property type="molecule type" value="Genomic_DNA"/>
</dbReference>
<dbReference type="EMBL" id="DS146897">
    <property type="protein sequence ID" value="EAX66146.1"/>
    <property type="molecule type" value="Genomic_DNA"/>
</dbReference>
<dbReference type="EMBL" id="DS137476">
    <property type="protein sequence ID" value="EAX69858.1"/>
    <property type="molecule type" value="Genomic_DNA"/>
</dbReference>
<evidence type="ECO:0000313" key="39">
    <source>
        <dbReference type="Proteomes" id="UP000001542"/>
    </source>
</evidence>
<dbReference type="VEuPathDB" id="TrichDB:TVAGG3_0799830"/>
<dbReference type="KEGG" id="tva:4764080"/>
<evidence type="ECO:0000313" key="16">
    <source>
        <dbReference type="EMBL" id="EAX80061.1"/>
    </source>
</evidence>
<dbReference type="EMBL" id="DS151917">
    <property type="protein sequence ID" value="EAX64338.1"/>
    <property type="molecule type" value="Genomic_DNA"/>
</dbReference>
<evidence type="ECO:0000313" key="23">
    <source>
        <dbReference type="EMBL" id="EAX83488.1"/>
    </source>
</evidence>
<dbReference type="KEGG" id="tva:4752422"/>
<dbReference type="EMBL" id="DS114935">
    <property type="protein sequence ID" value="EAX85467.1"/>
    <property type="molecule type" value="Genomic_DNA"/>
</dbReference>
<dbReference type="KEGG" id="tva:4746736"/>
<dbReference type="VEuPathDB" id="TrichDB:TVAGG3_0254750"/>
<dbReference type="AlphaFoldDB" id="A2D8R5"/>
<evidence type="ECO:0000313" key="18">
    <source>
        <dbReference type="EMBL" id="EAX81580.1"/>
    </source>
</evidence>
<dbReference type="EMBL" id="DS116259">
    <property type="protein sequence ID" value="EAX82961.1"/>
    <property type="molecule type" value="Genomic_DNA"/>
</dbReference>
<dbReference type="EMBL" id="DS140150">
    <property type="protein sequence ID" value="EAX68760.1"/>
    <property type="molecule type" value="Genomic_DNA"/>
</dbReference>
<evidence type="ECO:0000313" key="24">
    <source>
        <dbReference type="EMBL" id="EAX84744.1"/>
    </source>
</evidence>
<dbReference type="VEuPathDB" id="TrichDB:TVAGG3_0483160"/>
<dbReference type="RefSeq" id="XP_001297674.1">
    <property type="nucleotide sequence ID" value="XM_001297673.1"/>
</dbReference>
<dbReference type="VEuPathDB" id="TrichDB:TVAGG3_0804040"/>
<dbReference type="RefSeq" id="XP_001296418.1">
    <property type="nucleotide sequence ID" value="XM_001296417.1"/>
</dbReference>
<dbReference type="VEuPathDB" id="TrichDB:TVAG_186220"/>
<dbReference type="EMBL" id="DS121206">
    <property type="protein sequence ID" value="EAX78670.1"/>
    <property type="molecule type" value="Genomic_DNA"/>
</dbReference>
<dbReference type="VEuPathDB" id="TrichDB:TVAGG3_0682770"/>
<dbReference type="VEuPathDB" id="TrichDB:TVAGG3_0433800"/>
<evidence type="ECO:0000313" key="38">
    <source>
        <dbReference type="EMBL" id="EAY23314.1"/>
    </source>
</evidence>
<dbReference type="VEuPathDB" id="TrichDB:TVAGG3_0680320"/>
<evidence type="ECO:0000313" key="26">
    <source>
        <dbReference type="EMBL" id="EAX85467.1"/>
    </source>
</evidence>
<sequence length="51" mass="5924">MNNTALRQMGSRWICRLPAVTQPRVCQVLPIPQEVLDRLKKQQQPVENKPN</sequence>
<dbReference type="KEGG" id="tva:4766822"/>